<evidence type="ECO:0000256" key="10">
    <source>
        <dbReference type="ARBA" id="ARBA00023014"/>
    </source>
</evidence>
<dbReference type="Pfam" id="PF03167">
    <property type="entry name" value="UDG"/>
    <property type="match status" value="1"/>
</dbReference>
<dbReference type="GO" id="GO:0004844">
    <property type="term" value="F:uracil DNA N-glycosylase activity"/>
    <property type="evidence" value="ECO:0007669"/>
    <property type="project" value="UniProtKB-EC"/>
</dbReference>
<evidence type="ECO:0000259" key="12">
    <source>
        <dbReference type="SMART" id="SM00986"/>
    </source>
</evidence>
<dbReference type="InterPro" id="IPR036895">
    <property type="entry name" value="Uracil-DNA_glycosylase-like_sf"/>
</dbReference>
<dbReference type="EC" id="3.2.2.27" evidence="3"/>
<gene>
    <name evidence="13" type="ORF">Pan189_11250</name>
</gene>
<evidence type="ECO:0000256" key="7">
    <source>
        <dbReference type="ARBA" id="ARBA00022763"/>
    </source>
</evidence>
<name>A0A517QYQ0_9PLAN</name>
<dbReference type="GO" id="GO:0006281">
    <property type="term" value="P:DNA repair"/>
    <property type="evidence" value="ECO:0007669"/>
    <property type="project" value="UniProtKB-KW"/>
</dbReference>
<keyword evidence="6" id="KW-0479">Metal-binding</keyword>
<evidence type="ECO:0000256" key="2">
    <source>
        <dbReference type="ARBA" id="ARBA00006521"/>
    </source>
</evidence>
<dbReference type="RefSeq" id="WP_145362940.1">
    <property type="nucleotide sequence ID" value="NZ_CP036268.1"/>
</dbReference>
<dbReference type="PANTHER" id="PTHR33693:SF1">
    <property type="entry name" value="TYPE-4 URACIL-DNA GLYCOSYLASE"/>
    <property type="match status" value="1"/>
</dbReference>
<evidence type="ECO:0000256" key="5">
    <source>
        <dbReference type="ARBA" id="ARBA00022485"/>
    </source>
</evidence>
<dbReference type="SMART" id="SM00987">
    <property type="entry name" value="UreE_C"/>
    <property type="match status" value="1"/>
</dbReference>
<dbReference type="InterPro" id="IPR005122">
    <property type="entry name" value="Uracil-DNA_glycosylase-like"/>
</dbReference>
<dbReference type="SUPFAM" id="SSF52141">
    <property type="entry name" value="Uracil-DNA glycosylase-like"/>
    <property type="match status" value="1"/>
</dbReference>
<dbReference type="AlphaFoldDB" id="A0A517QYQ0"/>
<feature type="domain" description="Uracil-DNA glycosylase-like" evidence="12">
    <location>
        <begin position="116"/>
        <end position="262"/>
    </location>
</feature>
<dbReference type="PANTHER" id="PTHR33693">
    <property type="entry name" value="TYPE-5 URACIL-DNA GLYCOSYLASE"/>
    <property type="match status" value="1"/>
</dbReference>
<dbReference type="KEGG" id="svp:Pan189_11250"/>
<accession>A0A517QYQ0</accession>
<evidence type="ECO:0000313" key="13">
    <source>
        <dbReference type="EMBL" id="QDT36762.1"/>
    </source>
</evidence>
<keyword evidence="8" id="KW-0378">Hydrolase</keyword>
<keyword evidence="9" id="KW-0408">Iron</keyword>
<proteinExistence type="inferred from homology"/>
<dbReference type="Proteomes" id="UP000317318">
    <property type="component" value="Chromosome"/>
</dbReference>
<keyword evidence="7" id="KW-0227">DNA damage</keyword>
<reference evidence="13 14" key="1">
    <citation type="submission" date="2019-02" db="EMBL/GenBank/DDBJ databases">
        <title>Deep-cultivation of Planctomycetes and their phenomic and genomic characterization uncovers novel biology.</title>
        <authorList>
            <person name="Wiegand S."/>
            <person name="Jogler M."/>
            <person name="Boedeker C."/>
            <person name="Pinto D."/>
            <person name="Vollmers J."/>
            <person name="Rivas-Marin E."/>
            <person name="Kohn T."/>
            <person name="Peeters S.H."/>
            <person name="Heuer A."/>
            <person name="Rast P."/>
            <person name="Oberbeckmann S."/>
            <person name="Bunk B."/>
            <person name="Jeske O."/>
            <person name="Meyerdierks A."/>
            <person name="Storesund J.E."/>
            <person name="Kallscheuer N."/>
            <person name="Luecker S."/>
            <person name="Lage O.M."/>
            <person name="Pohl T."/>
            <person name="Merkel B.J."/>
            <person name="Hornburger P."/>
            <person name="Mueller R.-W."/>
            <person name="Bruemmer F."/>
            <person name="Labrenz M."/>
            <person name="Spormann A.M."/>
            <person name="Op den Camp H."/>
            <person name="Overmann J."/>
            <person name="Amann R."/>
            <person name="Jetten M.S.M."/>
            <person name="Mascher T."/>
            <person name="Medema M.H."/>
            <person name="Devos D.P."/>
            <person name="Kaster A.-K."/>
            <person name="Ovreas L."/>
            <person name="Rohde M."/>
            <person name="Galperin M.Y."/>
            <person name="Jogler C."/>
        </authorList>
    </citation>
    <scope>NUCLEOTIDE SEQUENCE [LARGE SCALE GENOMIC DNA]</scope>
    <source>
        <strain evidence="13 14">Pan189</strain>
    </source>
</reference>
<dbReference type="InterPro" id="IPR005273">
    <property type="entry name" value="Ura-DNA_glyco_family4"/>
</dbReference>
<comment type="similarity">
    <text evidence="2">Belongs to the uracil-DNA glycosylase (UDG) superfamily. Type 4 (UDGa) family.</text>
</comment>
<evidence type="ECO:0000256" key="8">
    <source>
        <dbReference type="ARBA" id="ARBA00022801"/>
    </source>
</evidence>
<dbReference type="GO" id="GO:0051539">
    <property type="term" value="F:4 iron, 4 sulfur cluster binding"/>
    <property type="evidence" value="ECO:0007669"/>
    <property type="project" value="UniProtKB-KW"/>
</dbReference>
<keyword evidence="10" id="KW-0411">Iron-sulfur</keyword>
<keyword evidence="14" id="KW-1185">Reference proteome</keyword>
<evidence type="ECO:0000256" key="6">
    <source>
        <dbReference type="ARBA" id="ARBA00022723"/>
    </source>
</evidence>
<dbReference type="SMART" id="SM00986">
    <property type="entry name" value="UDG"/>
    <property type="match status" value="1"/>
</dbReference>
<comment type="catalytic activity">
    <reaction evidence="1">
        <text>Hydrolyzes single-stranded DNA or mismatched double-stranded DNA and polynucleotides, releasing free uracil.</text>
        <dbReference type="EC" id="3.2.2.27"/>
    </reaction>
</comment>
<protein>
    <recommendedName>
        <fullName evidence="4">Type-4 uracil-DNA glycosylase</fullName>
        <ecNumber evidence="3">3.2.2.27</ecNumber>
    </recommendedName>
</protein>
<evidence type="ECO:0000256" key="3">
    <source>
        <dbReference type="ARBA" id="ARBA00012030"/>
    </source>
</evidence>
<dbReference type="Gene3D" id="3.40.470.10">
    <property type="entry name" value="Uracil-DNA glycosylase-like domain"/>
    <property type="match status" value="1"/>
</dbReference>
<sequence length="274" mass="30857">MDIVTLRRMLRKRLEADRRAGLTHLPRSEAFDLTFLTAVAKYDDAEKDAAAKVDGKKKPTSTKPQPSVIATNVEVELPTESYPRDERIRRLTTLAKKVSRCTRCQELAETRTQTVFGVGDPEAAIMFIGEAPGADEDREGEPFVGRAGQLLNKIIGACRMKREEIYICNILRCRPPGNRNPSETEAANCREYLDAQIALVRPDYIVCWGSVAAKSLLGASQPIGKMRRQFFEYGEAKVACTYHPSYLLRNPPAKKDVWEDMKWLFKDMGVDLDS</sequence>
<evidence type="ECO:0000256" key="11">
    <source>
        <dbReference type="ARBA" id="ARBA00023204"/>
    </source>
</evidence>
<organism evidence="13 14">
    <name type="scientific">Stratiformator vulcanicus</name>
    <dbReference type="NCBI Taxonomy" id="2527980"/>
    <lineage>
        <taxon>Bacteria</taxon>
        <taxon>Pseudomonadati</taxon>
        <taxon>Planctomycetota</taxon>
        <taxon>Planctomycetia</taxon>
        <taxon>Planctomycetales</taxon>
        <taxon>Planctomycetaceae</taxon>
        <taxon>Stratiformator</taxon>
    </lineage>
</organism>
<keyword evidence="5" id="KW-0004">4Fe-4S</keyword>
<dbReference type="OrthoDB" id="5290748at2"/>
<keyword evidence="11" id="KW-0234">DNA repair</keyword>
<dbReference type="InterPro" id="IPR051536">
    <property type="entry name" value="UDG_Type-4/5"/>
</dbReference>
<dbReference type="EMBL" id="CP036268">
    <property type="protein sequence ID" value="QDT36762.1"/>
    <property type="molecule type" value="Genomic_DNA"/>
</dbReference>
<dbReference type="NCBIfam" id="TIGR00758">
    <property type="entry name" value="UDG_fam4"/>
    <property type="match status" value="1"/>
</dbReference>
<dbReference type="GO" id="GO:0046872">
    <property type="term" value="F:metal ion binding"/>
    <property type="evidence" value="ECO:0007669"/>
    <property type="project" value="UniProtKB-KW"/>
</dbReference>
<dbReference type="CDD" id="cd10030">
    <property type="entry name" value="UDG-F4_TTUDGA_SPO1dp_like"/>
    <property type="match status" value="1"/>
</dbReference>
<evidence type="ECO:0000256" key="9">
    <source>
        <dbReference type="ARBA" id="ARBA00023004"/>
    </source>
</evidence>
<evidence type="ECO:0000256" key="4">
    <source>
        <dbReference type="ARBA" id="ARBA00019403"/>
    </source>
</evidence>
<evidence type="ECO:0000313" key="14">
    <source>
        <dbReference type="Proteomes" id="UP000317318"/>
    </source>
</evidence>
<evidence type="ECO:0000256" key="1">
    <source>
        <dbReference type="ARBA" id="ARBA00001400"/>
    </source>
</evidence>